<evidence type="ECO:0000313" key="5">
    <source>
        <dbReference type="Proteomes" id="UP000475214"/>
    </source>
</evidence>
<feature type="transmembrane region" description="Helical" evidence="2">
    <location>
        <begin position="83"/>
        <end position="100"/>
    </location>
</feature>
<gene>
    <name evidence="4" type="ORF">G1H10_21895</name>
</gene>
<feature type="transmembrane region" description="Helical" evidence="2">
    <location>
        <begin position="138"/>
        <end position="157"/>
    </location>
</feature>
<dbReference type="Pfam" id="PF09423">
    <property type="entry name" value="PhoD"/>
    <property type="match status" value="1"/>
</dbReference>
<dbReference type="EMBL" id="JAAGOA010000017">
    <property type="protein sequence ID" value="NEE02821.1"/>
    <property type="molecule type" value="Genomic_DNA"/>
</dbReference>
<dbReference type="InterPro" id="IPR018946">
    <property type="entry name" value="PhoD-like_MPP"/>
</dbReference>
<dbReference type="AlphaFoldDB" id="A0A6L9SEA5"/>
<accession>A0A6L9SEA5</accession>
<dbReference type="RefSeq" id="WP_163741746.1">
    <property type="nucleotide sequence ID" value="NZ_JAAGOA010000017.1"/>
</dbReference>
<dbReference type="Gene3D" id="3.60.21.70">
    <property type="entry name" value="PhoD-like phosphatase"/>
    <property type="match status" value="1"/>
</dbReference>
<feature type="transmembrane region" description="Helical" evidence="2">
    <location>
        <begin position="27"/>
        <end position="46"/>
    </location>
</feature>
<organism evidence="4 5">
    <name type="scientific">Phytoactinopolyspora halotolerans</name>
    <dbReference type="NCBI Taxonomy" id="1981512"/>
    <lineage>
        <taxon>Bacteria</taxon>
        <taxon>Bacillati</taxon>
        <taxon>Actinomycetota</taxon>
        <taxon>Actinomycetes</taxon>
        <taxon>Jiangellales</taxon>
        <taxon>Jiangellaceae</taxon>
        <taxon>Phytoactinopolyspora</taxon>
    </lineage>
</organism>
<evidence type="ECO:0000256" key="1">
    <source>
        <dbReference type="SAM" id="MobiDB-lite"/>
    </source>
</evidence>
<sequence>MDGERRDMVGVPVSASAATGLRWGARIWTACVLVIVGVLALTAGFPRDIDSDGLLGTVERSVQLALVAAALMALVVAWRRDAVVVVALVLIGSGLAALSASLHPPAVVALLIIAFLTPALAFWLAWQRDRPRRSSVCLALVTAGALVIGSVGLGILYDHMFGPTHPRSTTPRLPVERVEWVWSGAVTDTSFRVNARIAADDARSAALVVAEDLSASPATEDESPRGPDGEIAAADGTVHDVDPVGVPEGGIVTWTVTGLKPDTRYEYRVVVDGDTDTSRGVGTVRTFPDGPSSFTVAISACARTGSEGAVFDAIRGMDPELYINSGDLHYGNIDVDDVDMFRARYDDVLASAAQSALYRAVPVAYVWDDHDYGANAAGADSAARYAARTAYRENVPHYSLPAGSDDGAIYQAFTIGRVRFVLSDVRSERTGASLLGERQLRWLEDELAAASRDHALVVWVSPVPWIGFSGGDSWGSYPEERRRLAEHIEDAGIDNLVMLSGDAHMLAIDDGTNSGYGRSGAAFPVLHAAALDRPGSTKGGPYSHGAFPGGGQFGTITVHDDGSAPVTVELAGWNWESERLLSYTFRVP</sequence>
<keyword evidence="2" id="KW-0812">Transmembrane</keyword>
<reference evidence="4 5" key="1">
    <citation type="submission" date="2020-02" db="EMBL/GenBank/DDBJ databases">
        <authorList>
            <person name="Li X.-J."/>
            <person name="Han X.-M."/>
        </authorList>
    </citation>
    <scope>NUCLEOTIDE SEQUENCE [LARGE SCALE GENOMIC DNA]</scope>
    <source>
        <strain evidence="4 5">CCTCC AB 2017055</strain>
    </source>
</reference>
<dbReference type="PANTHER" id="PTHR33987">
    <property type="entry name" value="CALCINEURIN-LIKE METALLO-PHOSPHOESTERASE SUPERFAMILY PROTEIN"/>
    <property type="match status" value="1"/>
</dbReference>
<keyword evidence="5" id="KW-1185">Reference proteome</keyword>
<name>A0A6L9SEA5_9ACTN</name>
<keyword evidence="2" id="KW-0472">Membrane</keyword>
<dbReference type="InterPro" id="IPR029052">
    <property type="entry name" value="Metallo-depent_PP-like"/>
</dbReference>
<feature type="transmembrane region" description="Helical" evidence="2">
    <location>
        <begin position="106"/>
        <end position="126"/>
    </location>
</feature>
<feature type="transmembrane region" description="Helical" evidence="2">
    <location>
        <begin position="61"/>
        <end position="78"/>
    </location>
</feature>
<dbReference type="PANTHER" id="PTHR33987:SF1">
    <property type="entry name" value="CALCINEURIN-LIKE METALLO-PHOSPHOESTERASE SUPERFAMILY PROTEIN"/>
    <property type="match status" value="1"/>
</dbReference>
<evidence type="ECO:0000313" key="4">
    <source>
        <dbReference type="EMBL" id="NEE02821.1"/>
    </source>
</evidence>
<dbReference type="SUPFAM" id="SSF56300">
    <property type="entry name" value="Metallo-dependent phosphatases"/>
    <property type="match status" value="1"/>
</dbReference>
<comment type="caution">
    <text evidence="4">The sequence shown here is derived from an EMBL/GenBank/DDBJ whole genome shotgun (WGS) entry which is preliminary data.</text>
</comment>
<dbReference type="Proteomes" id="UP000475214">
    <property type="component" value="Unassembled WGS sequence"/>
</dbReference>
<evidence type="ECO:0000256" key="2">
    <source>
        <dbReference type="SAM" id="Phobius"/>
    </source>
</evidence>
<protein>
    <recommendedName>
        <fullName evidence="3">PhoD-like phosphatase metallophosphatase domain-containing protein</fullName>
    </recommendedName>
</protein>
<feature type="domain" description="PhoD-like phosphatase metallophosphatase" evidence="3">
    <location>
        <begin position="337"/>
        <end position="510"/>
    </location>
</feature>
<keyword evidence="2" id="KW-1133">Transmembrane helix</keyword>
<proteinExistence type="predicted"/>
<evidence type="ECO:0000259" key="3">
    <source>
        <dbReference type="Pfam" id="PF09423"/>
    </source>
</evidence>
<dbReference type="InterPro" id="IPR038607">
    <property type="entry name" value="PhoD-like_sf"/>
</dbReference>
<feature type="region of interest" description="Disordered" evidence="1">
    <location>
        <begin position="213"/>
        <end position="242"/>
    </location>
</feature>